<feature type="transmembrane region" description="Helical" evidence="6">
    <location>
        <begin position="130"/>
        <end position="153"/>
    </location>
</feature>
<dbReference type="Proteomes" id="UP000689195">
    <property type="component" value="Unassembled WGS sequence"/>
</dbReference>
<name>A0A8S1TEK2_9CILI</name>
<dbReference type="Pfam" id="PF00083">
    <property type="entry name" value="Sugar_tr"/>
    <property type="match status" value="1"/>
</dbReference>
<dbReference type="GO" id="GO:0022857">
    <property type="term" value="F:transmembrane transporter activity"/>
    <property type="evidence" value="ECO:0007669"/>
    <property type="project" value="InterPro"/>
</dbReference>
<evidence type="ECO:0000313" key="7">
    <source>
        <dbReference type="EMBL" id="CAD8150770.1"/>
    </source>
</evidence>
<evidence type="ECO:0000256" key="4">
    <source>
        <dbReference type="ARBA" id="ARBA00022989"/>
    </source>
</evidence>
<comment type="caution">
    <text evidence="7">The sequence shown here is derived from an EMBL/GenBank/DDBJ whole genome shotgun (WGS) entry which is preliminary data.</text>
</comment>
<feature type="transmembrane region" description="Helical" evidence="6">
    <location>
        <begin position="255"/>
        <end position="274"/>
    </location>
</feature>
<feature type="transmembrane region" description="Helical" evidence="6">
    <location>
        <begin position="219"/>
        <end position="243"/>
    </location>
</feature>
<keyword evidence="5 6" id="KW-0472">Membrane</keyword>
<dbReference type="InterPro" id="IPR005828">
    <property type="entry name" value="MFS_sugar_transport-like"/>
</dbReference>
<dbReference type="OrthoDB" id="4044674at2759"/>
<dbReference type="InterPro" id="IPR050814">
    <property type="entry name" value="Myo-inositol_Transporter"/>
</dbReference>
<feature type="transmembrane region" description="Helical" evidence="6">
    <location>
        <begin position="338"/>
        <end position="357"/>
    </location>
</feature>
<comment type="subcellular location">
    <subcellularLocation>
        <location evidence="1">Membrane</location>
    </subcellularLocation>
</comment>
<protein>
    <submittedName>
        <fullName evidence="7">Uncharacterized protein</fullName>
    </submittedName>
</protein>
<evidence type="ECO:0000256" key="6">
    <source>
        <dbReference type="SAM" id="Phobius"/>
    </source>
</evidence>
<evidence type="ECO:0000256" key="1">
    <source>
        <dbReference type="ARBA" id="ARBA00004370"/>
    </source>
</evidence>
<evidence type="ECO:0000313" key="8">
    <source>
        <dbReference type="Proteomes" id="UP000689195"/>
    </source>
</evidence>
<feature type="transmembrane region" description="Helical" evidence="6">
    <location>
        <begin position="363"/>
        <end position="382"/>
    </location>
</feature>
<evidence type="ECO:0000256" key="2">
    <source>
        <dbReference type="ARBA" id="ARBA00022448"/>
    </source>
</evidence>
<dbReference type="PANTHER" id="PTHR48020:SF12">
    <property type="entry name" value="PROTON MYO-INOSITOL COTRANSPORTER"/>
    <property type="match status" value="1"/>
</dbReference>
<dbReference type="PANTHER" id="PTHR48020">
    <property type="entry name" value="PROTON MYO-INOSITOL COTRANSPORTER"/>
    <property type="match status" value="1"/>
</dbReference>
<accession>A0A8S1TEK2</accession>
<keyword evidence="3 6" id="KW-0812">Transmembrane</keyword>
<evidence type="ECO:0000256" key="5">
    <source>
        <dbReference type="ARBA" id="ARBA00023136"/>
    </source>
</evidence>
<dbReference type="EMBL" id="CAJJDO010000021">
    <property type="protein sequence ID" value="CAD8150770.1"/>
    <property type="molecule type" value="Genomic_DNA"/>
</dbReference>
<dbReference type="AlphaFoldDB" id="A0A8S1TEK2"/>
<keyword evidence="8" id="KW-1185">Reference proteome</keyword>
<reference evidence="7" key="1">
    <citation type="submission" date="2021-01" db="EMBL/GenBank/DDBJ databases">
        <authorList>
            <consortium name="Genoscope - CEA"/>
            <person name="William W."/>
        </authorList>
    </citation>
    <scope>NUCLEOTIDE SEQUENCE</scope>
</reference>
<sequence length="446" mass="51833">MLFANLQINEENRPSKLSLLNEILPIGYDIGVLVGYIIKLQLTYKQCLQVADDIRIFSLLASISNYEVIFAVRFFLGISNEISNLIMPVYIKSLCHPQDFSQMSMQGGYEINTRQAIGQLMGIGYIKNSFIIILKIAIMVLLQAGGELSVYFLQQSAYNESPEQLITKGNYEQAQYVICQIYKLEYVEDQYQRYTKLAHQQLQQKQQSFFKVFEKQQLITLRIGIISMLVYIWCGSFAVFYYSAQIFSDLSDNDITQKIMYTISLGLLAFLPNFRQYLCDWFLGNRIFEVSVFHNILTIQLRNRIYNFHFINFANYELCSYIRVCSCLKQMIVMVHLYLLNLDGASQLFLFFFFLFGKGNQDFGGFLLFALINYLYFHFYLIDGRGKTNNNQLLCTTINMDILSFIQRIKIICQIYKPKHQILKQKISKGSSCKLGGGSRSSRKLR</sequence>
<evidence type="ECO:0000256" key="3">
    <source>
        <dbReference type="ARBA" id="ARBA00022692"/>
    </source>
</evidence>
<keyword evidence="2" id="KW-0813">Transport</keyword>
<keyword evidence="4 6" id="KW-1133">Transmembrane helix</keyword>
<gene>
    <name evidence="7" type="ORF">PPENT_87.1.T0210007</name>
</gene>
<proteinExistence type="predicted"/>
<dbReference type="GO" id="GO:0016020">
    <property type="term" value="C:membrane"/>
    <property type="evidence" value="ECO:0007669"/>
    <property type="project" value="UniProtKB-SubCell"/>
</dbReference>
<organism evidence="7 8">
    <name type="scientific">Paramecium pentaurelia</name>
    <dbReference type="NCBI Taxonomy" id="43138"/>
    <lineage>
        <taxon>Eukaryota</taxon>
        <taxon>Sar</taxon>
        <taxon>Alveolata</taxon>
        <taxon>Ciliophora</taxon>
        <taxon>Intramacronucleata</taxon>
        <taxon>Oligohymenophorea</taxon>
        <taxon>Peniculida</taxon>
        <taxon>Parameciidae</taxon>
        <taxon>Paramecium</taxon>
    </lineage>
</organism>